<dbReference type="InterPro" id="IPR034163">
    <property type="entry name" value="Aspergillopepsin-like_cat_dom"/>
</dbReference>
<evidence type="ECO:0000313" key="9">
    <source>
        <dbReference type="Proteomes" id="UP000250266"/>
    </source>
</evidence>
<dbReference type="InterPro" id="IPR033121">
    <property type="entry name" value="PEPTIDASE_A1"/>
</dbReference>
<comment type="similarity">
    <text evidence="1 6">Belongs to the peptidase A1 family.</text>
</comment>
<protein>
    <submittedName>
        <fullName evidence="8">Acid protease</fullName>
    </submittedName>
</protein>
<evidence type="ECO:0000259" key="7">
    <source>
        <dbReference type="PROSITE" id="PS51767"/>
    </source>
</evidence>
<dbReference type="PANTHER" id="PTHR47966:SF1">
    <property type="entry name" value="ASPARTYL PROTEINASE"/>
    <property type="match status" value="1"/>
</dbReference>
<feature type="active site" evidence="5">
    <location>
        <position position="299"/>
    </location>
</feature>
<keyword evidence="9" id="KW-1185">Reference proteome</keyword>
<evidence type="ECO:0000256" key="1">
    <source>
        <dbReference type="ARBA" id="ARBA00007447"/>
    </source>
</evidence>
<keyword evidence="2 6" id="KW-0645">Protease</keyword>
<dbReference type="SUPFAM" id="SSF50630">
    <property type="entry name" value="Acid proteases"/>
    <property type="match status" value="1"/>
</dbReference>
<sequence>MNYFVRVKVHHNTKYKASGIKSYVHLMHKYQIIPTLDGPFVAKLISQYDKHGLKPVGGKTQIETYHLQKKDATGTLGEVDAEDQQHDSMYLCAVQIGYPAQTFNHDFDTGSSDLWVSAYSNHNMFDANKSETFAPLKECKWNIKYGDSSTASGIVGTDDVTIGGLTVRNQAIELANNLSTEFQLSAGDGLVGLAWGTINTVQPKRVHTLVENMITQNNIPQSAQLFTAYLSSWRDATEANKCKSFYTFGYIVKNVPDTEGADIFYTDVDNTNGLWQFPSTSATVNGQVITRKGNKAIADTGTTLCLVHDNTCKAIYKAIPGAKYDRFQQGYTFPVTSMENLPTVTFAIGDVQFTVHKKDLAFANVDDKTMYGGIQSRGNMTFDIFGGTVLKGIYAIFDVGNRRFGAMQRAEKGQKLVSPEKRV</sequence>
<dbReference type="PRINTS" id="PR00792">
    <property type="entry name" value="PEPSIN"/>
</dbReference>
<dbReference type="PROSITE" id="PS00141">
    <property type="entry name" value="ASP_PROTEASE"/>
    <property type="match status" value="1"/>
</dbReference>
<name>A0A8E2E6A8_9PEZI</name>
<dbReference type="EMBL" id="KV745074">
    <property type="protein sequence ID" value="OCK78196.1"/>
    <property type="molecule type" value="Genomic_DNA"/>
</dbReference>
<evidence type="ECO:0000256" key="5">
    <source>
        <dbReference type="PIRSR" id="PIRSR601461-1"/>
    </source>
</evidence>
<reference evidence="8 9" key="1">
    <citation type="journal article" date="2016" name="Nat. Commun.">
        <title>Ectomycorrhizal ecology is imprinted in the genome of the dominant symbiotic fungus Cenococcum geophilum.</title>
        <authorList>
            <consortium name="DOE Joint Genome Institute"/>
            <person name="Peter M."/>
            <person name="Kohler A."/>
            <person name="Ohm R.A."/>
            <person name="Kuo A."/>
            <person name="Krutzmann J."/>
            <person name="Morin E."/>
            <person name="Arend M."/>
            <person name="Barry K.W."/>
            <person name="Binder M."/>
            <person name="Choi C."/>
            <person name="Clum A."/>
            <person name="Copeland A."/>
            <person name="Grisel N."/>
            <person name="Haridas S."/>
            <person name="Kipfer T."/>
            <person name="LaButti K."/>
            <person name="Lindquist E."/>
            <person name="Lipzen A."/>
            <person name="Maire R."/>
            <person name="Meier B."/>
            <person name="Mihaltcheva S."/>
            <person name="Molinier V."/>
            <person name="Murat C."/>
            <person name="Poggeler S."/>
            <person name="Quandt C.A."/>
            <person name="Sperisen C."/>
            <person name="Tritt A."/>
            <person name="Tisserant E."/>
            <person name="Crous P.W."/>
            <person name="Henrissat B."/>
            <person name="Nehls U."/>
            <person name="Egli S."/>
            <person name="Spatafora J.W."/>
            <person name="Grigoriev I.V."/>
            <person name="Martin F.M."/>
        </authorList>
    </citation>
    <scope>NUCLEOTIDE SEQUENCE [LARGE SCALE GENOMIC DNA]</scope>
    <source>
        <strain evidence="8 9">CBS 459.81</strain>
    </source>
</reference>
<organism evidence="8 9">
    <name type="scientific">Lepidopterella palustris CBS 459.81</name>
    <dbReference type="NCBI Taxonomy" id="1314670"/>
    <lineage>
        <taxon>Eukaryota</taxon>
        <taxon>Fungi</taxon>
        <taxon>Dikarya</taxon>
        <taxon>Ascomycota</taxon>
        <taxon>Pezizomycotina</taxon>
        <taxon>Dothideomycetes</taxon>
        <taxon>Pleosporomycetidae</taxon>
        <taxon>Mytilinidiales</taxon>
        <taxon>Argynnaceae</taxon>
        <taxon>Lepidopterella</taxon>
    </lineage>
</organism>
<dbReference type="PANTHER" id="PTHR47966">
    <property type="entry name" value="BETA-SITE APP-CLEAVING ENZYME, ISOFORM A-RELATED"/>
    <property type="match status" value="1"/>
</dbReference>
<accession>A0A8E2E6A8</accession>
<dbReference type="GO" id="GO:0004190">
    <property type="term" value="F:aspartic-type endopeptidase activity"/>
    <property type="evidence" value="ECO:0007669"/>
    <property type="project" value="UniProtKB-KW"/>
</dbReference>
<proteinExistence type="inferred from homology"/>
<dbReference type="AlphaFoldDB" id="A0A8E2E6A8"/>
<keyword evidence="4 6" id="KW-0378">Hydrolase</keyword>
<evidence type="ECO:0000256" key="2">
    <source>
        <dbReference type="ARBA" id="ARBA00022670"/>
    </source>
</evidence>
<evidence type="ECO:0000313" key="8">
    <source>
        <dbReference type="EMBL" id="OCK78196.1"/>
    </source>
</evidence>
<dbReference type="OrthoDB" id="2747330at2759"/>
<dbReference type="InterPro" id="IPR001969">
    <property type="entry name" value="Aspartic_peptidase_AS"/>
</dbReference>
<keyword evidence="3 6" id="KW-0064">Aspartyl protease</keyword>
<evidence type="ECO:0000256" key="4">
    <source>
        <dbReference type="ARBA" id="ARBA00022801"/>
    </source>
</evidence>
<dbReference type="PROSITE" id="PS51767">
    <property type="entry name" value="PEPTIDASE_A1"/>
    <property type="match status" value="1"/>
</dbReference>
<feature type="domain" description="Peptidase A1" evidence="7">
    <location>
        <begin position="90"/>
        <end position="407"/>
    </location>
</feature>
<dbReference type="CDD" id="cd06097">
    <property type="entry name" value="Aspergillopepsin_like"/>
    <property type="match status" value="1"/>
</dbReference>
<gene>
    <name evidence="8" type="ORF">K432DRAFT_436085</name>
</gene>
<evidence type="ECO:0000256" key="3">
    <source>
        <dbReference type="ARBA" id="ARBA00022750"/>
    </source>
</evidence>
<dbReference type="Gene3D" id="2.40.70.10">
    <property type="entry name" value="Acid Proteases"/>
    <property type="match status" value="2"/>
</dbReference>
<dbReference type="GO" id="GO:0006508">
    <property type="term" value="P:proteolysis"/>
    <property type="evidence" value="ECO:0007669"/>
    <property type="project" value="UniProtKB-KW"/>
</dbReference>
<evidence type="ECO:0000256" key="6">
    <source>
        <dbReference type="RuleBase" id="RU000454"/>
    </source>
</evidence>
<dbReference type="Pfam" id="PF00026">
    <property type="entry name" value="Asp"/>
    <property type="match status" value="1"/>
</dbReference>
<dbReference type="InterPro" id="IPR021109">
    <property type="entry name" value="Peptidase_aspartic_dom_sf"/>
</dbReference>
<feature type="active site" evidence="5">
    <location>
        <position position="108"/>
    </location>
</feature>
<dbReference type="InterPro" id="IPR001461">
    <property type="entry name" value="Aspartic_peptidase_A1"/>
</dbReference>
<dbReference type="Proteomes" id="UP000250266">
    <property type="component" value="Unassembled WGS sequence"/>
</dbReference>